<gene>
    <name evidence="1" type="ORF">METZ01_LOCUS426535</name>
</gene>
<protein>
    <submittedName>
        <fullName evidence="1">Uncharacterized protein</fullName>
    </submittedName>
</protein>
<sequence length="23" mass="2255">MTNGKKSGIIGAATHFGAAAHLT</sequence>
<reference evidence="1" key="1">
    <citation type="submission" date="2018-05" db="EMBL/GenBank/DDBJ databases">
        <authorList>
            <person name="Lanie J.A."/>
            <person name="Ng W.-L."/>
            <person name="Kazmierczak K.M."/>
            <person name="Andrzejewski T.M."/>
            <person name="Davidsen T.M."/>
            <person name="Wayne K.J."/>
            <person name="Tettelin H."/>
            <person name="Glass J.I."/>
            <person name="Rusch D."/>
            <person name="Podicherti R."/>
            <person name="Tsui H.-C.T."/>
            <person name="Winkler M.E."/>
        </authorList>
    </citation>
    <scope>NUCLEOTIDE SEQUENCE</scope>
</reference>
<name>A0A382XT89_9ZZZZ</name>
<proteinExistence type="predicted"/>
<evidence type="ECO:0000313" key="1">
    <source>
        <dbReference type="EMBL" id="SVD73681.1"/>
    </source>
</evidence>
<accession>A0A382XT89</accession>
<organism evidence="1">
    <name type="scientific">marine metagenome</name>
    <dbReference type="NCBI Taxonomy" id="408172"/>
    <lineage>
        <taxon>unclassified sequences</taxon>
        <taxon>metagenomes</taxon>
        <taxon>ecological metagenomes</taxon>
    </lineage>
</organism>
<dbReference type="AlphaFoldDB" id="A0A382XT89"/>
<dbReference type="EMBL" id="UINC01169905">
    <property type="protein sequence ID" value="SVD73681.1"/>
    <property type="molecule type" value="Genomic_DNA"/>
</dbReference>